<keyword evidence="1" id="KW-0732">Signal</keyword>
<sequence length="184" mass="20766">MKKSTLLVICCFTIFISQAQQTGLGINTLKADINSNGQIDIITPSANELHLNIDNKNHTISYDLLGFEFLSELSFANNILTISGYNGGTGLYSWTYKFRNNQSTKKIELIGYDDFNKWVSGSISTSINTITNRWEVILKEYNHAKETMETTKHTGKISIRKVGLTDITEKDINKLTGIGMTYWH</sequence>
<comment type="caution">
    <text evidence="2">The sequence shown here is derived from an EMBL/GenBank/DDBJ whole genome shotgun (WGS) entry which is preliminary data.</text>
</comment>
<dbReference type="RefSeq" id="WP_152810428.1">
    <property type="nucleotide sequence ID" value="NZ_WHNW01000007.1"/>
</dbReference>
<dbReference type="EMBL" id="WHNW01000007">
    <property type="protein sequence ID" value="MPV86432.1"/>
    <property type="molecule type" value="Genomic_DNA"/>
</dbReference>
<evidence type="ECO:0000256" key="1">
    <source>
        <dbReference type="SAM" id="SignalP"/>
    </source>
</evidence>
<dbReference type="InParanoid" id="A0A6N7EVD5"/>
<evidence type="ECO:0000313" key="3">
    <source>
        <dbReference type="Proteomes" id="UP000471298"/>
    </source>
</evidence>
<reference evidence="2 3" key="1">
    <citation type="submission" date="2019-10" db="EMBL/GenBank/DDBJ databases">
        <title>Cardiobacteriales fam. a chemoheterotrophic member of the order Cardiobacteriales, and proposal of Cardiobacteriales fam. nov.</title>
        <authorList>
            <person name="Wang C."/>
        </authorList>
    </citation>
    <scope>NUCLEOTIDE SEQUENCE [LARGE SCALE GENOMIC DNA]</scope>
    <source>
        <strain evidence="2 3">ML27</strain>
    </source>
</reference>
<dbReference type="AlphaFoldDB" id="A0A6N7EVD5"/>
<gene>
    <name evidence="2" type="ORF">GCU85_06775</name>
</gene>
<protein>
    <submittedName>
        <fullName evidence="2">Uncharacterized protein</fullName>
    </submittedName>
</protein>
<feature type="chain" id="PRO_5027008414" evidence="1">
    <location>
        <begin position="20"/>
        <end position="184"/>
    </location>
</feature>
<proteinExistence type="predicted"/>
<dbReference type="Proteomes" id="UP000471298">
    <property type="component" value="Unassembled WGS sequence"/>
</dbReference>
<evidence type="ECO:0000313" key="2">
    <source>
        <dbReference type="EMBL" id="MPV86432.1"/>
    </source>
</evidence>
<organism evidence="2 3">
    <name type="scientific">Ostreibacterium oceani</name>
    <dbReference type="NCBI Taxonomy" id="2654998"/>
    <lineage>
        <taxon>Bacteria</taxon>
        <taxon>Pseudomonadati</taxon>
        <taxon>Pseudomonadota</taxon>
        <taxon>Gammaproteobacteria</taxon>
        <taxon>Cardiobacteriales</taxon>
        <taxon>Ostreibacteriaceae</taxon>
        <taxon>Ostreibacterium</taxon>
    </lineage>
</organism>
<accession>A0A6N7EVD5</accession>
<keyword evidence="3" id="KW-1185">Reference proteome</keyword>
<name>A0A6N7EVD5_9GAMM</name>
<feature type="signal peptide" evidence="1">
    <location>
        <begin position="1"/>
        <end position="19"/>
    </location>
</feature>